<comment type="caution">
    <text evidence="1">The sequence shown here is derived from an EMBL/GenBank/DDBJ whole genome shotgun (WGS) entry which is preliminary data.</text>
</comment>
<accession>A0A8T5GEJ2</accession>
<sequence>MVEMKKLKFLLIGFVVIALIGFSGCISNVTETEFEDVGILVVLPLGEGTGNSVGDCFTSDLNEIFIFNHKKGADGNYLWSYSIEPNNELRKYFGQEVFIKGKIVETQLSENESCIKLVVDKIDWVVK</sequence>
<name>A0A8T5GEJ2_9ARCH</name>
<dbReference type="PROSITE" id="PS51257">
    <property type="entry name" value="PROKAR_LIPOPROTEIN"/>
    <property type="match status" value="1"/>
</dbReference>
<dbReference type="AlphaFoldDB" id="A0A8T5GEJ2"/>
<evidence type="ECO:0000313" key="1">
    <source>
        <dbReference type="EMBL" id="MBT4870332.1"/>
    </source>
</evidence>
<proteinExistence type="predicted"/>
<organism evidence="1 2">
    <name type="scientific">Candidatus Iainarchaeum sp</name>
    <dbReference type="NCBI Taxonomy" id="3101447"/>
    <lineage>
        <taxon>Archaea</taxon>
        <taxon>Candidatus Iainarchaeota</taxon>
        <taxon>Candidatus Iainarchaeia</taxon>
        <taxon>Candidatus Iainarchaeales</taxon>
        <taxon>Candidatus Iainarchaeaceae</taxon>
        <taxon>Candidatus Iainarchaeum</taxon>
    </lineage>
</organism>
<dbReference type="EMBL" id="JABJNZ010000028">
    <property type="protein sequence ID" value="MBT4870332.1"/>
    <property type="molecule type" value="Genomic_DNA"/>
</dbReference>
<evidence type="ECO:0000313" key="2">
    <source>
        <dbReference type="Proteomes" id="UP000722459"/>
    </source>
</evidence>
<gene>
    <name evidence="1" type="ORF">HON47_02065</name>
</gene>
<protein>
    <submittedName>
        <fullName evidence="1">Uncharacterized protein</fullName>
    </submittedName>
</protein>
<dbReference type="Proteomes" id="UP000722459">
    <property type="component" value="Unassembled WGS sequence"/>
</dbReference>
<reference evidence="1" key="1">
    <citation type="journal article" date="2021" name="ISME J.">
        <title>Mercury methylation by metabolically versatile and cosmopolitan marine bacteria.</title>
        <authorList>
            <person name="Lin H."/>
            <person name="Ascher D.B."/>
            <person name="Myung Y."/>
            <person name="Lamborg C.H."/>
            <person name="Hallam S.J."/>
            <person name="Gionfriddo C.M."/>
            <person name="Holt K.E."/>
            <person name="Moreau J.W."/>
        </authorList>
    </citation>
    <scope>NUCLEOTIDE SEQUENCE</scope>
    <source>
        <strain evidence="1">SI075_bin30</strain>
    </source>
</reference>